<reference evidence="1 2" key="1">
    <citation type="journal article" date="2018" name="Sci. Rep.">
        <title>Genomic signatures of local adaptation to the degree of environmental predictability in rotifers.</title>
        <authorList>
            <person name="Franch-Gras L."/>
            <person name="Hahn C."/>
            <person name="Garcia-Roger E.M."/>
            <person name="Carmona M.J."/>
            <person name="Serra M."/>
            <person name="Gomez A."/>
        </authorList>
    </citation>
    <scope>NUCLEOTIDE SEQUENCE [LARGE SCALE GENOMIC DNA]</scope>
    <source>
        <strain evidence="1">HYR1</strain>
    </source>
</reference>
<gene>
    <name evidence="1" type="ORF">BpHYR1_030868</name>
</gene>
<protein>
    <submittedName>
        <fullName evidence="1">Uncharacterized protein</fullName>
    </submittedName>
</protein>
<sequence>MTNVFQACLNGTPFVPVSIFFHSNGLGGIKSCFQAGEVFAIPSDGGQLVPEINNSLNLLTDH</sequence>
<evidence type="ECO:0000313" key="1">
    <source>
        <dbReference type="EMBL" id="RNA03825.1"/>
    </source>
</evidence>
<accession>A0A3M7PYH1</accession>
<name>A0A3M7PYH1_BRAPC</name>
<proteinExistence type="predicted"/>
<dbReference type="EMBL" id="REGN01008336">
    <property type="protein sequence ID" value="RNA03825.1"/>
    <property type="molecule type" value="Genomic_DNA"/>
</dbReference>
<evidence type="ECO:0000313" key="2">
    <source>
        <dbReference type="Proteomes" id="UP000276133"/>
    </source>
</evidence>
<organism evidence="1 2">
    <name type="scientific">Brachionus plicatilis</name>
    <name type="common">Marine rotifer</name>
    <name type="synonym">Brachionus muelleri</name>
    <dbReference type="NCBI Taxonomy" id="10195"/>
    <lineage>
        <taxon>Eukaryota</taxon>
        <taxon>Metazoa</taxon>
        <taxon>Spiralia</taxon>
        <taxon>Gnathifera</taxon>
        <taxon>Rotifera</taxon>
        <taxon>Eurotatoria</taxon>
        <taxon>Monogononta</taxon>
        <taxon>Pseudotrocha</taxon>
        <taxon>Ploima</taxon>
        <taxon>Brachionidae</taxon>
        <taxon>Brachionus</taxon>
    </lineage>
</organism>
<comment type="caution">
    <text evidence="1">The sequence shown here is derived from an EMBL/GenBank/DDBJ whole genome shotgun (WGS) entry which is preliminary data.</text>
</comment>
<dbReference type="AlphaFoldDB" id="A0A3M7PYH1"/>
<dbReference type="Proteomes" id="UP000276133">
    <property type="component" value="Unassembled WGS sequence"/>
</dbReference>
<keyword evidence="2" id="KW-1185">Reference proteome</keyword>